<sequence>MPLEVTPAPFAASQRLPYVPAVPRPDSGGGMFPCSASSLGVAGPATAAASAIIPPAPGGVAGPHRAIPALPDAGYTSVNLPGFCMRSQGPSSVYSNSYASSCSLYDSGLLDPPSYQGHIHSHLPIVRNENWASSSLPAPRRGPPAPDSVMVHHRHHHHHHRRHHDHDDDLDCKSDASYYAMPKDKRSSRAGSVSSVPDTEGLNESQGYRRRSRSISQAQTYKPYRSPSLHPGNAHHLHTPISPSPLAVNDDELPGNVGRCVLPPLNVVRRPQRMSLPPEEERRPRLQSFVPPEYEDQELRKGKKQDARGGLEAPDERQRRHSSAASEDSVRPHLHRNNSAFVLGGFQTHTRHRSGSHLLPESRYDHSASAPFVMRGPASAVSGPHYLPDIEGNYRRRTVSMQGLERPEHPSSEYQTPSMAGGQVVYDDSASVASDSRITFEDGAIAGRTSQYGLPQYPHQPKMDYRRFCVQRGNADVFLDY</sequence>
<feature type="region of interest" description="Disordered" evidence="1">
    <location>
        <begin position="133"/>
        <end position="170"/>
    </location>
</feature>
<reference evidence="2 3" key="1">
    <citation type="submission" date="2017-06" db="EMBL/GenBank/DDBJ databases">
        <title>Global population genomics of the pathogenic fungus Cryptococcus neoformans var. grubii.</title>
        <authorList>
            <person name="Cuomo C."/>
            <person name="Litvintseva A."/>
            <person name="Chen Y."/>
            <person name="Young S."/>
            <person name="Zeng Q."/>
            <person name="Chapman S."/>
            <person name="Gujja S."/>
            <person name="Saif S."/>
            <person name="Birren B."/>
        </authorList>
    </citation>
    <scope>NUCLEOTIDE SEQUENCE [LARGE SCALE GENOMIC DNA]</scope>
    <source>
        <strain evidence="2 3">Tu259-1</strain>
    </source>
</reference>
<proteinExistence type="predicted"/>
<dbReference type="OrthoDB" id="2564882at2759"/>
<feature type="region of interest" description="Disordered" evidence="1">
    <location>
        <begin position="182"/>
        <end position="250"/>
    </location>
</feature>
<dbReference type="Proteomes" id="UP000199727">
    <property type="component" value="Unassembled WGS sequence"/>
</dbReference>
<feature type="region of interest" description="Disordered" evidence="1">
    <location>
        <begin position="272"/>
        <end position="336"/>
    </location>
</feature>
<accession>A0A854Q4A7</accession>
<organism evidence="2 3">
    <name type="scientific">Cryptococcus neoformans Tu259-1</name>
    <dbReference type="NCBI Taxonomy" id="1230072"/>
    <lineage>
        <taxon>Eukaryota</taxon>
        <taxon>Fungi</taxon>
        <taxon>Dikarya</taxon>
        <taxon>Basidiomycota</taxon>
        <taxon>Agaricomycotina</taxon>
        <taxon>Tremellomycetes</taxon>
        <taxon>Tremellales</taxon>
        <taxon>Cryptococcaceae</taxon>
        <taxon>Cryptococcus</taxon>
        <taxon>Cryptococcus neoformans species complex</taxon>
    </lineage>
</organism>
<evidence type="ECO:0000313" key="3">
    <source>
        <dbReference type="Proteomes" id="UP000199727"/>
    </source>
</evidence>
<name>A0A854Q4A7_CRYNE</name>
<comment type="caution">
    <text evidence="2">The sequence shown here is derived from an EMBL/GenBank/DDBJ whole genome shotgun (WGS) entry which is preliminary data.</text>
</comment>
<feature type="compositionally biased region" description="Polar residues" evidence="1">
    <location>
        <begin position="189"/>
        <end position="206"/>
    </location>
</feature>
<evidence type="ECO:0000313" key="2">
    <source>
        <dbReference type="EMBL" id="OXG13123.1"/>
    </source>
</evidence>
<evidence type="ECO:0000256" key="1">
    <source>
        <dbReference type="SAM" id="MobiDB-lite"/>
    </source>
</evidence>
<protein>
    <submittedName>
        <fullName evidence="2">Uncharacterized protein</fullName>
    </submittedName>
</protein>
<feature type="compositionally biased region" description="Basic residues" evidence="1">
    <location>
        <begin position="151"/>
        <end position="164"/>
    </location>
</feature>
<dbReference type="EMBL" id="AMKT01000083">
    <property type="protein sequence ID" value="OXG13123.1"/>
    <property type="molecule type" value="Genomic_DNA"/>
</dbReference>
<gene>
    <name evidence="2" type="ORF">C361_06314</name>
</gene>
<feature type="compositionally biased region" description="Basic and acidic residues" evidence="1">
    <location>
        <begin position="297"/>
        <end position="318"/>
    </location>
</feature>
<dbReference type="AlphaFoldDB" id="A0A854Q4A7"/>